<evidence type="ECO:0000256" key="1">
    <source>
        <dbReference type="SAM" id="MobiDB-lite"/>
    </source>
</evidence>
<evidence type="ECO:0000259" key="2">
    <source>
        <dbReference type="SMART" id="SM00460"/>
    </source>
</evidence>
<dbReference type="InterPro" id="IPR013589">
    <property type="entry name" value="Bac_transglu_N"/>
</dbReference>
<keyword evidence="4" id="KW-1185">Reference proteome</keyword>
<dbReference type="EMBL" id="AQQW01000002">
    <property type="protein sequence ID" value="ETW14218.1"/>
    <property type="molecule type" value="Genomic_DNA"/>
</dbReference>
<feature type="domain" description="Transglutaminase-like" evidence="2">
    <location>
        <begin position="161"/>
        <end position="226"/>
    </location>
</feature>
<proteinExistence type="predicted"/>
<dbReference type="PANTHER" id="PTHR33490">
    <property type="entry name" value="BLR5614 PROTEIN-RELATED"/>
    <property type="match status" value="1"/>
</dbReference>
<accession>W4HP59</accession>
<sequence length="298" mass="31359">MKLAVRHVTRYGFDTPVRRLVQSLRLWPSQFEGQTVLDWTVDTGSAIDGAGFRDGAGDWTQTASLRGPVEVQEITVTGTVETRDLAGVLRGHRERVPPSAYLTATRSTAGTAELRALAADALEGMDGATVLDRAHALCRTVNEAIEFVPNETEPHTTAAEALAGGQGVCQDHTHVLIALAHAVDIPARYVTGYLMSTEDSVGAEASHAWAELWVDGLGWVGFDAANACCPNDAYIRLGSGFDAGDAAPIRGVVDGAATETLDVSVGVVDGARQSQSQSGGGQEQSQSSDGASQSQRQQ</sequence>
<dbReference type="SMART" id="SM00460">
    <property type="entry name" value="TGc"/>
    <property type="match status" value="1"/>
</dbReference>
<dbReference type="InterPro" id="IPR038765">
    <property type="entry name" value="Papain-like_cys_pep_sf"/>
</dbReference>
<dbReference type="Gene3D" id="3.10.620.30">
    <property type="match status" value="1"/>
</dbReference>
<dbReference type="eggNOG" id="COG1305">
    <property type="taxonomic scope" value="Bacteria"/>
</dbReference>
<evidence type="ECO:0000313" key="3">
    <source>
        <dbReference type="EMBL" id="ETW14218.1"/>
    </source>
</evidence>
<dbReference type="Pfam" id="PF08379">
    <property type="entry name" value="Bact_transglu_N"/>
    <property type="match status" value="1"/>
</dbReference>
<name>W4HP59_9RHOB</name>
<reference evidence="3 4" key="1">
    <citation type="journal article" date="2014" name="Antonie Van Leeuwenhoek">
        <title>Roseivivax atlanticus sp. nov., isolated from surface seawater of the Atlantic Ocean.</title>
        <authorList>
            <person name="Li G."/>
            <person name="Lai Q."/>
            <person name="Liu X."/>
            <person name="Sun F."/>
            <person name="Shao Z."/>
        </authorList>
    </citation>
    <scope>NUCLEOTIDE SEQUENCE [LARGE SCALE GENOMIC DNA]</scope>
    <source>
        <strain evidence="3 4">22II-s10s</strain>
    </source>
</reference>
<dbReference type="PATRIC" id="fig|1317118.6.peg.1029"/>
<evidence type="ECO:0000313" key="4">
    <source>
        <dbReference type="Proteomes" id="UP000019063"/>
    </source>
</evidence>
<gene>
    <name evidence="3" type="ORF">ATO8_04971</name>
</gene>
<feature type="region of interest" description="Disordered" evidence="1">
    <location>
        <begin position="267"/>
        <end position="298"/>
    </location>
</feature>
<dbReference type="STRING" id="1379903.ATO8_04971"/>
<protein>
    <submittedName>
        <fullName evidence="3">Transglutaminase domain-containing protein</fullName>
    </submittedName>
</protein>
<dbReference type="Proteomes" id="UP000019063">
    <property type="component" value="Unassembled WGS sequence"/>
</dbReference>
<dbReference type="SUPFAM" id="SSF54001">
    <property type="entry name" value="Cysteine proteinases"/>
    <property type="match status" value="1"/>
</dbReference>
<dbReference type="Pfam" id="PF01841">
    <property type="entry name" value="Transglut_core"/>
    <property type="match status" value="1"/>
</dbReference>
<dbReference type="InterPro" id="IPR002931">
    <property type="entry name" value="Transglutaminase-like"/>
</dbReference>
<feature type="compositionally biased region" description="Low complexity" evidence="1">
    <location>
        <begin position="269"/>
        <end position="298"/>
    </location>
</feature>
<dbReference type="AlphaFoldDB" id="W4HP59"/>
<comment type="caution">
    <text evidence="3">The sequence shown here is derived from an EMBL/GenBank/DDBJ whole genome shotgun (WGS) entry which is preliminary data.</text>
</comment>
<dbReference type="PANTHER" id="PTHR33490:SF6">
    <property type="entry name" value="SLL1049 PROTEIN"/>
    <property type="match status" value="1"/>
</dbReference>
<organism evidence="3 4">
    <name type="scientific">Roseivivax marinus</name>
    <dbReference type="NCBI Taxonomy" id="1379903"/>
    <lineage>
        <taxon>Bacteria</taxon>
        <taxon>Pseudomonadati</taxon>
        <taxon>Pseudomonadota</taxon>
        <taxon>Alphaproteobacteria</taxon>
        <taxon>Rhodobacterales</taxon>
        <taxon>Roseobacteraceae</taxon>
        <taxon>Roseivivax</taxon>
    </lineage>
</organism>
<dbReference type="RefSeq" id="WP_081749641.1">
    <property type="nucleotide sequence ID" value="NZ_AQQW01000002.1"/>
</dbReference>